<dbReference type="SUPFAM" id="SSF54631">
    <property type="entry name" value="CBS-domain pair"/>
    <property type="match status" value="1"/>
</dbReference>
<comment type="subcellular location">
    <subcellularLocation>
        <location evidence="1">Membrane</location>
        <topology evidence="1">Multi-pass membrane protein</topology>
    </subcellularLocation>
</comment>
<name>A0A7C3KFQ5_9CYAN</name>
<protein>
    <submittedName>
        <fullName evidence="11">Magnesium transporter</fullName>
    </submittedName>
</protein>
<comment type="similarity">
    <text evidence="2">Belongs to the SLC41A transporter family.</text>
</comment>
<evidence type="ECO:0000259" key="10">
    <source>
        <dbReference type="PROSITE" id="PS51371"/>
    </source>
</evidence>
<evidence type="ECO:0000256" key="2">
    <source>
        <dbReference type="ARBA" id="ARBA00009749"/>
    </source>
</evidence>
<keyword evidence="3" id="KW-0813">Transport</keyword>
<evidence type="ECO:0000256" key="5">
    <source>
        <dbReference type="ARBA" id="ARBA00022842"/>
    </source>
</evidence>
<keyword evidence="7 9" id="KW-0472">Membrane</keyword>
<keyword evidence="8" id="KW-0129">CBS domain</keyword>
<dbReference type="Pfam" id="PF01769">
    <property type="entry name" value="MgtE"/>
    <property type="match status" value="1"/>
</dbReference>
<dbReference type="SUPFAM" id="SSF161093">
    <property type="entry name" value="MgtE membrane domain-like"/>
    <property type="match status" value="1"/>
</dbReference>
<evidence type="ECO:0000256" key="4">
    <source>
        <dbReference type="ARBA" id="ARBA00022692"/>
    </source>
</evidence>
<feature type="domain" description="CBS" evidence="10">
    <location>
        <begin position="78"/>
        <end position="136"/>
    </location>
</feature>
<evidence type="ECO:0000256" key="9">
    <source>
        <dbReference type="SAM" id="Phobius"/>
    </source>
</evidence>
<dbReference type="Pfam" id="PF00571">
    <property type="entry name" value="CBS"/>
    <property type="match status" value="1"/>
</dbReference>
<dbReference type="GO" id="GO:0008324">
    <property type="term" value="F:monoatomic cation transmembrane transporter activity"/>
    <property type="evidence" value="ECO:0007669"/>
    <property type="project" value="InterPro"/>
</dbReference>
<dbReference type="AlphaFoldDB" id="A0A7C3KFQ5"/>
<keyword evidence="6 9" id="KW-1133">Transmembrane helix</keyword>
<comment type="caution">
    <text evidence="11">The sequence shown here is derived from an EMBL/GenBank/DDBJ whole genome shotgun (WGS) entry which is preliminary data.</text>
</comment>
<proteinExistence type="inferred from homology"/>
<evidence type="ECO:0000313" key="11">
    <source>
        <dbReference type="EMBL" id="HFM99686.1"/>
    </source>
</evidence>
<evidence type="ECO:0000256" key="6">
    <source>
        <dbReference type="ARBA" id="ARBA00022989"/>
    </source>
</evidence>
<dbReference type="InterPro" id="IPR046342">
    <property type="entry name" value="CBS_dom_sf"/>
</dbReference>
<dbReference type="Gene3D" id="1.10.357.20">
    <property type="entry name" value="SLC41 divalent cation transporters, integral membrane domain"/>
    <property type="match status" value="1"/>
</dbReference>
<feature type="transmembrane region" description="Helical" evidence="9">
    <location>
        <begin position="194"/>
        <end position="216"/>
    </location>
</feature>
<feature type="transmembrane region" description="Helical" evidence="9">
    <location>
        <begin position="165"/>
        <end position="182"/>
    </location>
</feature>
<evidence type="ECO:0000256" key="1">
    <source>
        <dbReference type="ARBA" id="ARBA00004141"/>
    </source>
</evidence>
<dbReference type="PANTHER" id="PTHR41394">
    <property type="entry name" value="MAGNESIUM TRANSPORTER MGTE"/>
    <property type="match status" value="1"/>
</dbReference>
<accession>A0A7C3KFQ5</accession>
<dbReference type="InterPro" id="IPR036739">
    <property type="entry name" value="SLC41_membr_dom_sf"/>
</dbReference>
<dbReference type="Gene3D" id="3.10.580.10">
    <property type="entry name" value="CBS-domain"/>
    <property type="match status" value="1"/>
</dbReference>
<dbReference type="InterPro" id="IPR006667">
    <property type="entry name" value="SLC41_membr_dom"/>
</dbReference>
<keyword evidence="5" id="KW-0460">Magnesium</keyword>
<organism evidence="11">
    <name type="scientific">Oscillatoriales cyanobacterium SpSt-418</name>
    <dbReference type="NCBI Taxonomy" id="2282169"/>
    <lineage>
        <taxon>Bacteria</taxon>
        <taxon>Bacillati</taxon>
        <taxon>Cyanobacteriota</taxon>
        <taxon>Cyanophyceae</taxon>
        <taxon>Oscillatoriophycideae</taxon>
        <taxon>Oscillatoriales</taxon>
    </lineage>
</organism>
<reference evidence="11" key="1">
    <citation type="journal article" date="2020" name="mSystems">
        <title>Genome- and Community-Level Interaction Insights into Carbon Utilization and Element Cycling Functions of Hydrothermarchaeota in Hydrothermal Sediment.</title>
        <authorList>
            <person name="Zhou Z."/>
            <person name="Liu Y."/>
            <person name="Xu W."/>
            <person name="Pan J."/>
            <person name="Luo Z.H."/>
            <person name="Li M."/>
        </authorList>
    </citation>
    <scope>NUCLEOTIDE SEQUENCE [LARGE SCALE GENOMIC DNA]</scope>
    <source>
        <strain evidence="11">SpSt-418</strain>
    </source>
</reference>
<dbReference type="PANTHER" id="PTHR41394:SF5">
    <property type="entry name" value="SLC41A_MGTE INTEGRAL MEMBRANE DOMAIN-CONTAINING PROTEIN"/>
    <property type="match status" value="1"/>
</dbReference>
<gene>
    <name evidence="11" type="ORF">ENR64_18395</name>
</gene>
<dbReference type="InterPro" id="IPR000644">
    <property type="entry name" value="CBS_dom"/>
</dbReference>
<feature type="transmembrane region" description="Helical" evidence="9">
    <location>
        <begin position="236"/>
        <end position="258"/>
    </location>
</feature>
<feature type="transmembrane region" description="Helical" evidence="9">
    <location>
        <begin position="301"/>
        <end position="323"/>
    </location>
</feature>
<dbReference type="GO" id="GO:0016020">
    <property type="term" value="C:membrane"/>
    <property type="evidence" value="ECO:0007669"/>
    <property type="project" value="UniProtKB-SubCell"/>
</dbReference>
<evidence type="ECO:0000256" key="3">
    <source>
        <dbReference type="ARBA" id="ARBA00022448"/>
    </source>
</evidence>
<sequence length="324" mass="35339">MSTVTFPPTETAAYHLTRRVPIAFLEEEVQSVLNRLPGQSFDTAETIYILDQQGYLQGLVHLLTLLAASPDQPLQEIMSSYPPTANLKEDQEKVAGLAVHYGLSAVPIVDQQGYFWGVVPAQALIDILRREHIEDLHRLAGIQRENSHARRSMEAPPVRRAQDRLPWLLVGLAGSILATFIVSRFEQVLTEQIYVSFFVPGIVYLADAIGTQTEAIAVRGLSLSQNSLSHTLLGEIQTGCFIGFILGGISFPIVSIIFSDIRLAAAVSLAIFTAGGVATSLGIMLPWALDRAGTDPAFGSGPVATIVQDVLSLLIYFLFIQWLL</sequence>
<feature type="transmembrane region" description="Helical" evidence="9">
    <location>
        <begin position="265"/>
        <end position="289"/>
    </location>
</feature>
<evidence type="ECO:0000256" key="7">
    <source>
        <dbReference type="ARBA" id="ARBA00023136"/>
    </source>
</evidence>
<dbReference type="EMBL" id="DSRU01000264">
    <property type="protein sequence ID" value="HFM99686.1"/>
    <property type="molecule type" value="Genomic_DNA"/>
</dbReference>
<evidence type="ECO:0000256" key="8">
    <source>
        <dbReference type="PROSITE-ProRule" id="PRU00703"/>
    </source>
</evidence>
<keyword evidence="4 9" id="KW-0812">Transmembrane</keyword>
<dbReference type="PROSITE" id="PS51371">
    <property type="entry name" value="CBS"/>
    <property type="match status" value="1"/>
</dbReference>